<evidence type="ECO:0000313" key="2">
    <source>
        <dbReference type="EMBL" id="KAG6370168.1"/>
    </source>
</evidence>
<feature type="compositionally biased region" description="Basic and acidic residues" evidence="1">
    <location>
        <begin position="87"/>
        <end position="100"/>
    </location>
</feature>
<dbReference type="Proteomes" id="UP000683000">
    <property type="component" value="Unassembled WGS sequence"/>
</dbReference>
<comment type="caution">
    <text evidence="2">The sequence shown here is derived from an EMBL/GenBank/DDBJ whole genome shotgun (WGS) entry which is preliminary data.</text>
</comment>
<proteinExistence type="predicted"/>
<feature type="compositionally biased region" description="Basic and acidic residues" evidence="1">
    <location>
        <begin position="26"/>
        <end position="42"/>
    </location>
</feature>
<evidence type="ECO:0000313" key="3">
    <source>
        <dbReference type="Proteomes" id="UP000683000"/>
    </source>
</evidence>
<dbReference type="OrthoDB" id="2661033at2759"/>
<gene>
    <name evidence="2" type="ORF">JVT61DRAFT_12315</name>
</gene>
<accession>A0A8I2YE67</accession>
<evidence type="ECO:0000256" key="1">
    <source>
        <dbReference type="SAM" id="MobiDB-lite"/>
    </source>
</evidence>
<organism evidence="2 3">
    <name type="scientific">Boletus reticuloceps</name>
    <dbReference type="NCBI Taxonomy" id="495285"/>
    <lineage>
        <taxon>Eukaryota</taxon>
        <taxon>Fungi</taxon>
        <taxon>Dikarya</taxon>
        <taxon>Basidiomycota</taxon>
        <taxon>Agaricomycotina</taxon>
        <taxon>Agaricomycetes</taxon>
        <taxon>Agaricomycetidae</taxon>
        <taxon>Boletales</taxon>
        <taxon>Boletineae</taxon>
        <taxon>Boletaceae</taxon>
        <taxon>Boletoideae</taxon>
        <taxon>Boletus</taxon>
    </lineage>
</organism>
<sequence length="107" mass="12433">MAQEKVDHENRQKRKQAQSEMMATWKEADEARKQRNKKRREDYQQELRLWEEECGLAKQEGRQKGWDKPVRGKLEGAIPKPSINKVDGGRATEVHGRNESDGGSEDE</sequence>
<feature type="compositionally biased region" description="Basic and acidic residues" evidence="1">
    <location>
        <begin position="1"/>
        <end position="10"/>
    </location>
</feature>
<dbReference type="EMBL" id="JAGFBS010000055">
    <property type="protein sequence ID" value="KAG6370168.1"/>
    <property type="molecule type" value="Genomic_DNA"/>
</dbReference>
<feature type="region of interest" description="Disordered" evidence="1">
    <location>
        <begin position="1"/>
        <end position="42"/>
    </location>
</feature>
<reference evidence="2" key="1">
    <citation type="submission" date="2021-03" db="EMBL/GenBank/DDBJ databases">
        <title>Evolutionary innovations through gain and loss of genes in the ectomycorrhizal Boletales.</title>
        <authorList>
            <person name="Wu G."/>
            <person name="Miyauchi S."/>
            <person name="Morin E."/>
            <person name="Yang Z.-L."/>
            <person name="Xu J."/>
            <person name="Martin F.M."/>
        </authorList>
    </citation>
    <scope>NUCLEOTIDE SEQUENCE</scope>
    <source>
        <strain evidence="2">BR01</strain>
    </source>
</reference>
<feature type="region of interest" description="Disordered" evidence="1">
    <location>
        <begin position="57"/>
        <end position="107"/>
    </location>
</feature>
<feature type="compositionally biased region" description="Basic and acidic residues" evidence="1">
    <location>
        <begin position="59"/>
        <end position="74"/>
    </location>
</feature>
<keyword evidence="3" id="KW-1185">Reference proteome</keyword>
<protein>
    <submittedName>
        <fullName evidence="2">Uncharacterized protein</fullName>
    </submittedName>
</protein>
<dbReference type="AlphaFoldDB" id="A0A8I2YE67"/>
<name>A0A8I2YE67_9AGAM</name>